<dbReference type="GO" id="GO:0005737">
    <property type="term" value="C:cytoplasm"/>
    <property type="evidence" value="ECO:0007669"/>
    <property type="project" value="InterPro"/>
</dbReference>
<dbReference type="InterPro" id="IPR004148">
    <property type="entry name" value="BAR_dom"/>
</dbReference>
<dbReference type="GO" id="GO:0005096">
    <property type="term" value="F:GTPase activator activity"/>
    <property type="evidence" value="ECO:0007669"/>
    <property type="project" value="UniProtKB-KW"/>
</dbReference>
<dbReference type="PANTHER" id="PTHR14130">
    <property type="entry name" value="3BP-1 RELATED RHOGAP"/>
    <property type="match status" value="1"/>
</dbReference>
<organism evidence="3 4">
    <name type="scientific">Sus scrofa</name>
    <name type="common">Pig</name>
    <dbReference type="NCBI Taxonomy" id="9823"/>
    <lineage>
        <taxon>Eukaryota</taxon>
        <taxon>Metazoa</taxon>
        <taxon>Chordata</taxon>
        <taxon>Craniata</taxon>
        <taxon>Vertebrata</taxon>
        <taxon>Euteleostomi</taxon>
        <taxon>Mammalia</taxon>
        <taxon>Eutheria</taxon>
        <taxon>Laurasiatheria</taxon>
        <taxon>Artiodactyla</taxon>
        <taxon>Suina</taxon>
        <taxon>Suidae</taxon>
        <taxon>Sus</taxon>
    </lineage>
</organism>
<sequence>MTRHGAWSPGWRGNRPLYEHGLCRVFFGGGAMTSGGRSRLSPAGIQDGFLPSCCRKMLKLCGETEDRLAQELIHFELQVERDVIEPLFLLAEVEIPNIQKQRKHLAKLVLDMDSSRTRYRAGSLCSFLLL</sequence>
<dbReference type="InterPro" id="IPR027267">
    <property type="entry name" value="AH/BAR_dom_sf"/>
</dbReference>
<evidence type="ECO:0000259" key="2">
    <source>
        <dbReference type="Pfam" id="PF03114"/>
    </source>
</evidence>
<reference evidence="3" key="1">
    <citation type="submission" date="2025-08" db="UniProtKB">
        <authorList>
            <consortium name="Ensembl"/>
        </authorList>
    </citation>
    <scope>IDENTIFICATION</scope>
</reference>
<evidence type="ECO:0000313" key="4">
    <source>
        <dbReference type="Proteomes" id="UP000694722"/>
    </source>
</evidence>
<dbReference type="Proteomes" id="UP000694722">
    <property type="component" value="Unplaced"/>
</dbReference>
<name>A0A8D1ECV9_PIG</name>
<proteinExistence type="predicted"/>
<dbReference type="InterPro" id="IPR047165">
    <property type="entry name" value="RHG17/44/SH3BP1-like"/>
</dbReference>
<keyword evidence="1" id="KW-0343">GTPase activation</keyword>
<protein>
    <recommendedName>
        <fullName evidence="2">BAR domain-containing protein</fullName>
    </recommendedName>
</protein>
<dbReference type="Pfam" id="PF03114">
    <property type="entry name" value="BAR"/>
    <property type="match status" value="1"/>
</dbReference>
<dbReference type="Gene3D" id="1.20.1270.60">
    <property type="entry name" value="Arfaptin homology (AH) domain/BAR domain"/>
    <property type="match status" value="1"/>
</dbReference>
<feature type="domain" description="BAR" evidence="2">
    <location>
        <begin position="48"/>
        <end position="120"/>
    </location>
</feature>
<dbReference type="AlphaFoldDB" id="A0A8D1ECV9"/>
<dbReference type="Ensembl" id="ENSSSCT00040046674.1">
    <property type="protein sequence ID" value="ENSSSCP00040019565.1"/>
    <property type="gene ID" value="ENSSSCG00040034707.1"/>
</dbReference>
<dbReference type="SUPFAM" id="SSF103657">
    <property type="entry name" value="BAR/IMD domain-like"/>
    <property type="match status" value="1"/>
</dbReference>
<accession>A0A8D1ECV9</accession>
<evidence type="ECO:0000256" key="1">
    <source>
        <dbReference type="ARBA" id="ARBA00022468"/>
    </source>
</evidence>
<dbReference type="PANTHER" id="PTHR14130:SF13">
    <property type="entry name" value="RHO GTPASE-ACTIVATING PROTEIN 44"/>
    <property type="match status" value="1"/>
</dbReference>
<evidence type="ECO:0000313" key="3">
    <source>
        <dbReference type="Ensembl" id="ENSSSCP00040019565.1"/>
    </source>
</evidence>